<dbReference type="InterPro" id="IPR036259">
    <property type="entry name" value="MFS_trans_sf"/>
</dbReference>
<keyword evidence="3" id="KW-1185">Reference proteome</keyword>
<organism evidence="2 3">
    <name type="scientific">Scylla paramamosain</name>
    <name type="common">Mud crab</name>
    <dbReference type="NCBI Taxonomy" id="85552"/>
    <lineage>
        <taxon>Eukaryota</taxon>
        <taxon>Metazoa</taxon>
        <taxon>Ecdysozoa</taxon>
        <taxon>Arthropoda</taxon>
        <taxon>Crustacea</taxon>
        <taxon>Multicrustacea</taxon>
        <taxon>Malacostraca</taxon>
        <taxon>Eumalacostraca</taxon>
        <taxon>Eucarida</taxon>
        <taxon>Decapoda</taxon>
        <taxon>Pleocyemata</taxon>
        <taxon>Brachyura</taxon>
        <taxon>Eubrachyura</taxon>
        <taxon>Portunoidea</taxon>
        <taxon>Portunidae</taxon>
        <taxon>Portuninae</taxon>
        <taxon>Scylla</taxon>
    </lineage>
</organism>
<feature type="transmembrane region" description="Helical" evidence="1">
    <location>
        <begin position="59"/>
        <end position="82"/>
    </location>
</feature>
<evidence type="ECO:0000313" key="2">
    <source>
        <dbReference type="EMBL" id="KAK8378996.1"/>
    </source>
</evidence>
<keyword evidence="1" id="KW-0812">Transmembrane</keyword>
<dbReference type="AlphaFoldDB" id="A0AAW0SW78"/>
<name>A0AAW0SW78_SCYPA</name>
<dbReference type="EMBL" id="JARAKH010000044">
    <property type="protein sequence ID" value="KAK8378996.1"/>
    <property type="molecule type" value="Genomic_DNA"/>
</dbReference>
<comment type="caution">
    <text evidence="2">The sequence shown here is derived from an EMBL/GenBank/DDBJ whole genome shotgun (WGS) entry which is preliminary data.</text>
</comment>
<protein>
    <submittedName>
        <fullName evidence="2">Uncharacterized protein</fullName>
    </submittedName>
</protein>
<evidence type="ECO:0000256" key="1">
    <source>
        <dbReference type="SAM" id="Phobius"/>
    </source>
</evidence>
<evidence type="ECO:0000313" key="3">
    <source>
        <dbReference type="Proteomes" id="UP001487740"/>
    </source>
</evidence>
<proteinExistence type="predicted"/>
<feature type="transmembrane region" description="Helical" evidence="1">
    <location>
        <begin position="28"/>
        <end position="47"/>
    </location>
</feature>
<keyword evidence="1" id="KW-0472">Membrane</keyword>
<reference evidence="2 3" key="1">
    <citation type="submission" date="2023-03" db="EMBL/GenBank/DDBJ databases">
        <title>High-quality genome of Scylla paramamosain provides insights in environmental adaptation.</title>
        <authorList>
            <person name="Zhang L."/>
        </authorList>
    </citation>
    <scope>NUCLEOTIDE SEQUENCE [LARGE SCALE GENOMIC DNA]</scope>
    <source>
        <strain evidence="2">LZ_2023a</strain>
        <tissue evidence="2">Muscle</tissue>
    </source>
</reference>
<sequence>MFGLCGLGNGTVSTLYSLVALEAAGLNMQLPVLSLAGLVTGFWFLLVDPLTGLVRDSSGSYSVCLGVLGCFLLASVALWFFLPTPSSASRLHSQLDIEGHPLVPSSKNRPSR</sequence>
<accession>A0AAW0SW78</accession>
<dbReference type="Proteomes" id="UP001487740">
    <property type="component" value="Unassembled WGS sequence"/>
</dbReference>
<dbReference type="SUPFAM" id="SSF103473">
    <property type="entry name" value="MFS general substrate transporter"/>
    <property type="match status" value="1"/>
</dbReference>
<keyword evidence="1" id="KW-1133">Transmembrane helix</keyword>
<gene>
    <name evidence="2" type="ORF">O3P69_009622</name>
</gene>